<organism evidence="4 5">
    <name type="scientific">Gimibacter soli</name>
    <dbReference type="NCBI Taxonomy" id="3024400"/>
    <lineage>
        <taxon>Bacteria</taxon>
        <taxon>Pseudomonadati</taxon>
        <taxon>Pseudomonadota</taxon>
        <taxon>Alphaproteobacteria</taxon>
        <taxon>Kordiimonadales</taxon>
        <taxon>Temperatibacteraceae</taxon>
        <taxon>Gimibacter</taxon>
    </lineage>
</organism>
<reference evidence="4" key="1">
    <citation type="submission" date="2023-01" db="EMBL/GenBank/DDBJ databases">
        <title>The genome sequence of Kordiimonadaceae bacterium 6D33.</title>
        <authorList>
            <person name="Liu Y."/>
        </authorList>
    </citation>
    <scope>NUCLEOTIDE SEQUENCE</scope>
    <source>
        <strain evidence="4">6D33</strain>
    </source>
</reference>
<dbReference type="KEGG" id="gso:PH603_14815"/>
<evidence type="ECO:0000313" key="4">
    <source>
        <dbReference type="EMBL" id="WCL53809.1"/>
    </source>
</evidence>
<dbReference type="Pfam" id="PF07589">
    <property type="entry name" value="PEP-CTERM"/>
    <property type="match status" value="1"/>
</dbReference>
<keyword evidence="1" id="KW-0812">Transmembrane</keyword>
<evidence type="ECO:0000256" key="1">
    <source>
        <dbReference type="SAM" id="Phobius"/>
    </source>
</evidence>
<evidence type="ECO:0000256" key="2">
    <source>
        <dbReference type="SAM" id="SignalP"/>
    </source>
</evidence>
<name>A0AAE9XNU2_9PROT</name>
<protein>
    <submittedName>
        <fullName evidence="4">PEPxxWA-CTERM sorting domain-containing protein</fullName>
    </submittedName>
</protein>
<dbReference type="InterPro" id="IPR013424">
    <property type="entry name" value="Ice-binding_C"/>
</dbReference>
<evidence type="ECO:0000313" key="5">
    <source>
        <dbReference type="Proteomes" id="UP001217500"/>
    </source>
</evidence>
<keyword evidence="1" id="KW-0472">Membrane</keyword>
<keyword evidence="2" id="KW-0732">Signal</keyword>
<sequence>MIKKALVGLGLALGLATGASASVSYTVDSGWRAFSWSGNEGTFTSEGGFTFDVVGAAELTLTDAYSYGDIFEVFDDGSSLGLTSIVPSYDAGKPNVGSNMESAISNGFSQGTFYLSAGSYLIDFSIYQSAVDASGAAYGSGGAFFRVDSIEGGVPEPATWLMMIMGFGLVGVAASRKRLATA</sequence>
<evidence type="ECO:0000259" key="3">
    <source>
        <dbReference type="Pfam" id="PF07589"/>
    </source>
</evidence>
<feature type="transmembrane region" description="Helical" evidence="1">
    <location>
        <begin position="158"/>
        <end position="175"/>
    </location>
</feature>
<keyword evidence="1" id="KW-1133">Transmembrane helix</keyword>
<feature type="signal peptide" evidence="2">
    <location>
        <begin position="1"/>
        <end position="21"/>
    </location>
</feature>
<dbReference type="AlphaFoldDB" id="A0AAE9XNU2"/>
<dbReference type="EMBL" id="CP116805">
    <property type="protein sequence ID" value="WCL53809.1"/>
    <property type="molecule type" value="Genomic_DNA"/>
</dbReference>
<dbReference type="RefSeq" id="WP_289503429.1">
    <property type="nucleotide sequence ID" value="NZ_CP116805.1"/>
</dbReference>
<dbReference type="Proteomes" id="UP001217500">
    <property type="component" value="Chromosome"/>
</dbReference>
<keyword evidence="5" id="KW-1185">Reference proteome</keyword>
<gene>
    <name evidence="4" type="ORF">PH603_14815</name>
</gene>
<dbReference type="NCBIfam" id="TIGR02595">
    <property type="entry name" value="PEP_CTERM"/>
    <property type="match status" value="1"/>
</dbReference>
<accession>A0AAE9XNU2</accession>
<feature type="chain" id="PRO_5042191063" evidence="2">
    <location>
        <begin position="22"/>
        <end position="182"/>
    </location>
</feature>
<proteinExistence type="predicted"/>
<feature type="domain" description="Ice-binding protein C-terminal" evidence="3">
    <location>
        <begin position="154"/>
        <end position="177"/>
    </location>
</feature>
<dbReference type="NCBIfam" id="NF035944">
    <property type="entry name" value="PEPxxWA-CTERM"/>
    <property type="match status" value="1"/>
</dbReference>